<evidence type="ECO:0000256" key="3">
    <source>
        <dbReference type="ARBA" id="ARBA00022679"/>
    </source>
</evidence>
<evidence type="ECO:0000259" key="10">
    <source>
        <dbReference type="Pfam" id="PF21694"/>
    </source>
</evidence>
<dbReference type="Gene3D" id="1.20.272.10">
    <property type="match status" value="1"/>
</dbReference>
<dbReference type="EMBL" id="JALEMU010000067">
    <property type="protein sequence ID" value="MCI5755493.1"/>
    <property type="molecule type" value="Genomic_DNA"/>
</dbReference>
<dbReference type="InterPro" id="IPR027417">
    <property type="entry name" value="P-loop_NTPase"/>
</dbReference>
<keyword evidence="3 11" id="KW-0808">Transferase</keyword>
<dbReference type="PANTHER" id="PTHR34388">
    <property type="entry name" value="DNA POLYMERASE III SUBUNIT DELTA"/>
    <property type="match status" value="1"/>
</dbReference>
<dbReference type="PANTHER" id="PTHR34388:SF1">
    <property type="entry name" value="DNA POLYMERASE III SUBUNIT DELTA"/>
    <property type="match status" value="1"/>
</dbReference>
<dbReference type="GO" id="GO:0009360">
    <property type="term" value="C:DNA polymerase III complex"/>
    <property type="evidence" value="ECO:0007669"/>
    <property type="project" value="InterPro"/>
</dbReference>
<evidence type="ECO:0000256" key="1">
    <source>
        <dbReference type="ARBA" id="ARBA00012417"/>
    </source>
</evidence>
<dbReference type="Pfam" id="PF21694">
    <property type="entry name" value="DNA_pol3_delta_C"/>
    <property type="match status" value="1"/>
</dbReference>
<keyword evidence="6" id="KW-0239">DNA-directed DNA polymerase</keyword>
<sequence length="341" mass="37722">MTASEFRNELKHLSGGYLFCGEEDYLMRHYLAAARDSVVAKDDIFNRIIITSDNYSPDVLMSALESLPVMSDRKFIEISGLPLGDMKEQDTDDLCDILSRLPEYEYNILIIYADADNFDPGTAKTPSKLFKKLPPAVKPVMFPRETPARLASWTAKHFAAGLIVAPPDAVNRLISRCGCDMSVLASEIDKLTYYLKSVGREKLTEADVDLVSSESREIAAFDFANAILDGNAGRALSILSELRLRKEKPEIILSGITRVICDLCAVKALLESGASSQTVAQRLKMHSYKAGLYIKSASRTDSAKLRRLASICYDADIRIKTTPLDSYGVLDRLTVEASMRG</sequence>
<dbReference type="SUPFAM" id="SSF48019">
    <property type="entry name" value="post-AAA+ oligomerization domain-like"/>
    <property type="match status" value="1"/>
</dbReference>
<evidence type="ECO:0000256" key="5">
    <source>
        <dbReference type="ARBA" id="ARBA00022705"/>
    </source>
</evidence>
<comment type="similarity">
    <text evidence="7">Belongs to the DNA polymerase HolA subunit family.</text>
</comment>
<name>A0AAE3K483_9BACT</name>
<evidence type="ECO:0000313" key="11">
    <source>
        <dbReference type="EMBL" id="MCI5755493.1"/>
    </source>
</evidence>
<feature type="domain" description="DNA polymerase III delta subunit-like C-terminal" evidence="10">
    <location>
        <begin position="220"/>
        <end position="331"/>
    </location>
</feature>
<dbReference type="InterPro" id="IPR048466">
    <property type="entry name" value="DNA_pol3_delta-like_C"/>
</dbReference>
<dbReference type="Gene3D" id="1.10.8.60">
    <property type="match status" value="1"/>
</dbReference>
<evidence type="ECO:0000256" key="8">
    <source>
        <dbReference type="ARBA" id="ARBA00049244"/>
    </source>
</evidence>
<protein>
    <recommendedName>
        <fullName evidence="2">DNA polymerase III subunit delta</fullName>
        <ecNumber evidence="1">2.7.7.7</ecNumber>
    </recommendedName>
</protein>
<evidence type="ECO:0000256" key="6">
    <source>
        <dbReference type="ARBA" id="ARBA00022932"/>
    </source>
</evidence>
<feature type="domain" description="DNA polymerase III delta N-terminal" evidence="9">
    <location>
        <begin position="17"/>
        <end position="131"/>
    </location>
</feature>
<dbReference type="Pfam" id="PF06144">
    <property type="entry name" value="DNA_pol3_delta"/>
    <property type="match status" value="1"/>
</dbReference>
<gene>
    <name evidence="11" type="primary">holA</name>
    <name evidence="11" type="ORF">MR241_04275</name>
</gene>
<reference evidence="11 12" key="1">
    <citation type="submission" date="2022-03" db="EMBL/GenBank/DDBJ databases">
        <title>Metagenome-assembled genomes from swine fecal metagenomes.</title>
        <authorList>
            <person name="Holman D.B."/>
            <person name="Kommadath A."/>
        </authorList>
    </citation>
    <scope>NUCLEOTIDE SEQUENCE [LARGE SCALE GENOMIC DNA]</scope>
    <source>
        <strain evidence="11">SUG147</strain>
    </source>
</reference>
<evidence type="ECO:0000256" key="4">
    <source>
        <dbReference type="ARBA" id="ARBA00022695"/>
    </source>
</evidence>
<dbReference type="GO" id="GO:0003887">
    <property type="term" value="F:DNA-directed DNA polymerase activity"/>
    <property type="evidence" value="ECO:0007669"/>
    <property type="project" value="UniProtKB-KW"/>
</dbReference>
<dbReference type="InterPro" id="IPR010372">
    <property type="entry name" value="DNA_pol3_delta_N"/>
</dbReference>
<comment type="caution">
    <text evidence="11">The sequence shown here is derived from an EMBL/GenBank/DDBJ whole genome shotgun (WGS) entry which is preliminary data.</text>
</comment>
<organism evidence="11 12">
    <name type="scientific">Candidatus Colimorpha enterica</name>
    <dbReference type="NCBI Taxonomy" id="3083063"/>
    <lineage>
        <taxon>Bacteria</taxon>
        <taxon>Pseudomonadati</taxon>
        <taxon>Bacteroidota</taxon>
        <taxon>Bacteroidia</taxon>
        <taxon>Bacteroidales</taxon>
        <taxon>Candidatus Colimorpha</taxon>
    </lineage>
</organism>
<dbReference type="InterPro" id="IPR005790">
    <property type="entry name" value="DNA_polIII_delta"/>
</dbReference>
<evidence type="ECO:0000259" key="9">
    <source>
        <dbReference type="Pfam" id="PF06144"/>
    </source>
</evidence>
<proteinExistence type="inferred from homology"/>
<accession>A0AAE3K483</accession>
<evidence type="ECO:0000256" key="2">
    <source>
        <dbReference type="ARBA" id="ARBA00017703"/>
    </source>
</evidence>
<dbReference type="Proteomes" id="UP001139365">
    <property type="component" value="Unassembled WGS sequence"/>
</dbReference>
<keyword evidence="4 11" id="KW-0548">Nucleotidyltransferase</keyword>
<evidence type="ECO:0000313" key="12">
    <source>
        <dbReference type="Proteomes" id="UP001139365"/>
    </source>
</evidence>
<dbReference type="EC" id="2.7.7.7" evidence="1"/>
<comment type="catalytic activity">
    <reaction evidence="8">
        <text>DNA(n) + a 2'-deoxyribonucleoside 5'-triphosphate = DNA(n+1) + diphosphate</text>
        <dbReference type="Rhea" id="RHEA:22508"/>
        <dbReference type="Rhea" id="RHEA-COMP:17339"/>
        <dbReference type="Rhea" id="RHEA-COMP:17340"/>
        <dbReference type="ChEBI" id="CHEBI:33019"/>
        <dbReference type="ChEBI" id="CHEBI:61560"/>
        <dbReference type="ChEBI" id="CHEBI:173112"/>
        <dbReference type="EC" id="2.7.7.7"/>
    </reaction>
</comment>
<dbReference type="GO" id="GO:0006261">
    <property type="term" value="P:DNA-templated DNA replication"/>
    <property type="evidence" value="ECO:0007669"/>
    <property type="project" value="TreeGrafter"/>
</dbReference>
<dbReference type="NCBIfam" id="TIGR01128">
    <property type="entry name" value="holA"/>
    <property type="match status" value="1"/>
</dbReference>
<dbReference type="InterPro" id="IPR008921">
    <property type="entry name" value="DNA_pol3_clamp-load_cplx_C"/>
</dbReference>
<dbReference type="Gene3D" id="3.40.50.300">
    <property type="entry name" value="P-loop containing nucleotide triphosphate hydrolases"/>
    <property type="match status" value="1"/>
</dbReference>
<dbReference type="GO" id="GO:0003677">
    <property type="term" value="F:DNA binding"/>
    <property type="evidence" value="ECO:0007669"/>
    <property type="project" value="InterPro"/>
</dbReference>
<keyword evidence="5" id="KW-0235">DNA replication</keyword>
<dbReference type="SUPFAM" id="SSF52540">
    <property type="entry name" value="P-loop containing nucleoside triphosphate hydrolases"/>
    <property type="match status" value="1"/>
</dbReference>
<dbReference type="AlphaFoldDB" id="A0AAE3K483"/>
<evidence type="ECO:0000256" key="7">
    <source>
        <dbReference type="ARBA" id="ARBA00034754"/>
    </source>
</evidence>